<evidence type="ECO:0000313" key="2">
    <source>
        <dbReference type="EMBL" id="PBA28358.1"/>
    </source>
</evidence>
<feature type="region of interest" description="Disordered" evidence="1">
    <location>
        <begin position="146"/>
        <end position="169"/>
    </location>
</feature>
<feature type="compositionally biased region" description="Basic and acidic residues" evidence="1">
    <location>
        <begin position="156"/>
        <end position="169"/>
    </location>
</feature>
<reference evidence="2 3" key="1">
    <citation type="submission" date="2017-08" db="EMBL/GenBank/DDBJ databases">
        <title>Phylogenetic analysis of Mycobacterium avium complex whole genomes.</title>
        <authorList>
            <person name="Caverly L.J."/>
            <person name="Spilker T."/>
            <person name="Lipuma J."/>
        </authorList>
    </citation>
    <scope>NUCLEOTIDE SEQUENCE [LARGE SCALE GENOMIC DNA]</scope>
    <source>
        <strain evidence="2 3">FLAC0165</strain>
    </source>
</reference>
<gene>
    <name evidence="2" type="ORF">CKJ66_01560</name>
</gene>
<evidence type="ECO:0000256" key="1">
    <source>
        <dbReference type="SAM" id="MobiDB-lite"/>
    </source>
</evidence>
<evidence type="ECO:0000313" key="3">
    <source>
        <dbReference type="Proteomes" id="UP000217768"/>
    </source>
</evidence>
<protein>
    <submittedName>
        <fullName evidence="2">Uncharacterized protein</fullName>
    </submittedName>
</protein>
<dbReference type="RefSeq" id="WP_019732033.1">
    <property type="nucleotide sequence ID" value="NZ_JAAILH010000002.1"/>
</dbReference>
<proteinExistence type="predicted"/>
<name>A0A2A2ZPJ8_MYCAV</name>
<dbReference type="EMBL" id="NSFD01000002">
    <property type="protein sequence ID" value="PBA28358.1"/>
    <property type="molecule type" value="Genomic_DNA"/>
</dbReference>
<comment type="caution">
    <text evidence="2">The sequence shown here is derived from an EMBL/GenBank/DDBJ whole genome shotgun (WGS) entry which is preliminary data.</text>
</comment>
<sequence>MTDWTVTIGVPDDEVTPEMMIGWEEELQGFDASVARPRDGEVTVHLHLSAPDAMKATCVAYDAVVDHVGRRPIEIETLTEAEFARRAEEPTLPELMSAAEIADELGVRRQRVHQLRHLAAFPAPLAELRGGAVWDAAAVRKFADNWTRKPGRPRSHTADSHHRDYALGN</sequence>
<dbReference type="Proteomes" id="UP000217768">
    <property type="component" value="Unassembled WGS sequence"/>
</dbReference>
<dbReference type="AlphaFoldDB" id="A0A2A2ZPJ8"/>
<organism evidence="2 3">
    <name type="scientific">Mycobacterium avium</name>
    <dbReference type="NCBI Taxonomy" id="1764"/>
    <lineage>
        <taxon>Bacteria</taxon>
        <taxon>Bacillati</taxon>
        <taxon>Actinomycetota</taxon>
        <taxon>Actinomycetes</taxon>
        <taxon>Mycobacteriales</taxon>
        <taxon>Mycobacteriaceae</taxon>
        <taxon>Mycobacterium</taxon>
        <taxon>Mycobacterium avium complex (MAC)</taxon>
    </lineage>
</organism>
<accession>A0A2A2ZPJ8</accession>
<dbReference type="GeneID" id="75268246"/>